<keyword evidence="3 5" id="KW-0560">Oxidoreductase</keyword>
<evidence type="ECO:0000313" key="5">
    <source>
        <dbReference type="EMBL" id="MCO6026287.1"/>
    </source>
</evidence>
<dbReference type="NCBIfam" id="NF003719">
    <property type="entry name" value="PRK05329.1-2"/>
    <property type="match status" value="1"/>
</dbReference>
<dbReference type="Proteomes" id="UP001204015">
    <property type="component" value="Unassembled WGS sequence"/>
</dbReference>
<evidence type="ECO:0000313" key="6">
    <source>
        <dbReference type="Proteomes" id="UP001204015"/>
    </source>
</evidence>
<dbReference type="NCBIfam" id="NF003720">
    <property type="entry name" value="PRK05329.1-3"/>
    <property type="match status" value="1"/>
</dbReference>
<comment type="caution">
    <text evidence="5">The sequence shown here is derived from an EMBL/GenBank/DDBJ whole genome shotgun (WGS) entry which is preliminary data.</text>
</comment>
<dbReference type="RefSeq" id="WP_252761642.1">
    <property type="nucleotide sequence ID" value="NZ_JAMXLY010000046.1"/>
</dbReference>
<proteinExistence type="predicted"/>
<dbReference type="InterPro" id="IPR003953">
    <property type="entry name" value="FAD-dep_OxRdtase_2_FAD-bd"/>
</dbReference>
<dbReference type="EMBL" id="JAMXLY010000046">
    <property type="protein sequence ID" value="MCO6026287.1"/>
    <property type="molecule type" value="Genomic_DNA"/>
</dbReference>
<name>A0ABT1BYY2_9BACT</name>
<evidence type="ECO:0000256" key="2">
    <source>
        <dbReference type="ARBA" id="ARBA00022643"/>
    </source>
</evidence>
<evidence type="ECO:0000256" key="3">
    <source>
        <dbReference type="ARBA" id="ARBA00023002"/>
    </source>
</evidence>
<evidence type="ECO:0000259" key="4">
    <source>
        <dbReference type="Pfam" id="PF00890"/>
    </source>
</evidence>
<dbReference type="SUPFAM" id="SSF51905">
    <property type="entry name" value="FAD/NAD(P)-binding domain"/>
    <property type="match status" value="1"/>
</dbReference>
<keyword evidence="6" id="KW-1185">Reference proteome</keyword>
<reference evidence="5 6" key="1">
    <citation type="submission" date="2022-06" db="EMBL/GenBank/DDBJ databases">
        <title>A taxonomic note on the genus Prevotella: Description of four novel genera and emended description of the genera Hallella and Xylanibacter.</title>
        <authorList>
            <person name="Hitch T.C.A."/>
        </authorList>
    </citation>
    <scope>NUCLEOTIDE SEQUENCE [LARGE SCALE GENOMIC DNA]</scope>
    <source>
        <strain evidence="5 6">DSM 100619</strain>
    </source>
</reference>
<keyword evidence="1" id="KW-0285">Flavoprotein</keyword>
<dbReference type="NCBIfam" id="TIGR03378">
    <property type="entry name" value="glycerol3P_GlpB"/>
    <property type="match status" value="1"/>
</dbReference>
<accession>A0ABT1BYY2</accession>
<dbReference type="GO" id="GO:0004368">
    <property type="term" value="F:glycerol-3-phosphate dehydrogenase (quinone) activity"/>
    <property type="evidence" value="ECO:0007669"/>
    <property type="project" value="UniProtKB-EC"/>
</dbReference>
<gene>
    <name evidence="5" type="primary">glpB</name>
    <name evidence="5" type="ORF">NG821_10620</name>
</gene>
<feature type="domain" description="FAD-dependent oxidoreductase 2 FAD-binding" evidence="4">
    <location>
        <begin position="4"/>
        <end position="398"/>
    </location>
</feature>
<dbReference type="InterPro" id="IPR009158">
    <property type="entry name" value="G3P_DH_GlpB_su"/>
</dbReference>
<dbReference type="PIRSF" id="PIRSF000141">
    <property type="entry name" value="Anaerobic_G3P_dh"/>
    <property type="match status" value="1"/>
</dbReference>
<organism evidence="5 6">
    <name type="scientific">Segatella cerevisiae</name>
    <dbReference type="NCBI Taxonomy" id="2053716"/>
    <lineage>
        <taxon>Bacteria</taxon>
        <taxon>Pseudomonadati</taxon>
        <taxon>Bacteroidota</taxon>
        <taxon>Bacteroidia</taxon>
        <taxon>Bacteroidales</taxon>
        <taxon>Prevotellaceae</taxon>
        <taxon>Segatella</taxon>
    </lineage>
</organism>
<dbReference type="Pfam" id="PF00890">
    <property type="entry name" value="FAD_binding_2"/>
    <property type="match status" value="1"/>
</dbReference>
<dbReference type="EC" id="1.1.5.3" evidence="5"/>
<keyword evidence="2" id="KW-0288">FMN</keyword>
<dbReference type="Gene3D" id="3.50.50.60">
    <property type="entry name" value="FAD/NAD(P)-binding domain"/>
    <property type="match status" value="1"/>
</dbReference>
<sequence>MKYDTVIIGGGLTGLTCGISLASRGQKVMVASAGQSSLHFNSGSFDLLGYDESGTIVDNPLEAIKALGQEHPYSKLGVQKIEVLAKQAEGLLANAGITVKGQIGKNHFRLTPIGMVKPTWLTLDNMITLEGPDKFPAQEVIIANICGFLDFPVEFLKNSLETRGITVTVKSFTTPELERARENPSEMRATNIAKVLDEEENVEKVAEQINAISHEQELILLPAVLGIANLKAIQLLKQKVQAPITFVATMPPSVPGVLIQTRLIQYFQSLGGTFLRQNKVVKGEFEGDQLRCVYTENLQDEPLEADHFVLATGSFFSGDLNSNYGKVFETLFNLDITTGDDRQQWTKENLFEPQPYMRYGVQTDSDFKGRKGGKTITNLYAAGLILSGHDAVKSADGEGVSLLTGLQVAENILEKE</sequence>
<dbReference type="InterPro" id="IPR036188">
    <property type="entry name" value="FAD/NAD-bd_sf"/>
</dbReference>
<protein>
    <submittedName>
        <fullName evidence="5">Anaerobic glycerol-3-phosphate dehydrogenase subunit GlpB</fullName>
        <ecNumber evidence="5">1.1.5.3</ecNumber>
    </submittedName>
</protein>
<evidence type="ECO:0000256" key="1">
    <source>
        <dbReference type="ARBA" id="ARBA00022630"/>
    </source>
</evidence>